<name>A0A9P7BJH5_RHIOR</name>
<evidence type="ECO:0000313" key="1">
    <source>
        <dbReference type="EMBL" id="KAG1276927.1"/>
    </source>
</evidence>
<organism evidence="1 2">
    <name type="scientific">Rhizopus oryzae</name>
    <name type="common">Mucormycosis agent</name>
    <name type="synonym">Rhizopus arrhizus var. delemar</name>
    <dbReference type="NCBI Taxonomy" id="64495"/>
    <lineage>
        <taxon>Eukaryota</taxon>
        <taxon>Fungi</taxon>
        <taxon>Fungi incertae sedis</taxon>
        <taxon>Mucoromycota</taxon>
        <taxon>Mucoromycotina</taxon>
        <taxon>Mucoromycetes</taxon>
        <taxon>Mucorales</taxon>
        <taxon>Mucorineae</taxon>
        <taxon>Rhizopodaceae</taxon>
        <taxon>Rhizopus</taxon>
    </lineage>
</organism>
<comment type="caution">
    <text evidence="1">The sequence shown here is derived from an EMBL/GenBank/DDBJ whole genome shotgun (WGS) entry which is preliminary data.</text>
</comment>
<reference evidence="1" key="1">
    <citation type="journal article" date="2020" name="Microb. Genom.">
        <title>Genetic diversity of clinical and environmental Mucorales isolates obtained from an investigation of mucormycosis cases among solid organ transplant recipients.</title>
        <authorList>
            <person name="Nguyen M.H."/>
            <person name="Kaul D."/>
            <person name="Muto C."/>
            <person name="Cheng S.J."/>
            <person name="Richter R.A."/>
            <person name="Bruno V.M."/>
            <person name="Liu G."/>
            <person name="Beyhan S."/>
            <person name="Sundermann A.J."/>
            <person name="Mounaud S."/>
            <person name="Pasculle A.W."/>
            <person name="Nierman W.C."/>
            <person name="Driscoll E."/>
            <person name="Cumbie R."/>
            <person name="Clancy C.J."/>
            <person name="Dupont C.L."/>
        </authorList>
    </citation>
    <scope>NUCLEOTIDE SEQUENCE</scope>
    <source>
        <strain evidence="1">GL11</strain>
    </source>
</reference>
<evidence type="ECO:0000313" key="2">
    <source>
        <dbReference type="Proteomes" id="UP000716291"/>
    </source>
</evidence>
<sequence length="141" mass="14651">MVPLPSVSMLAQVWPPPLACAEAAAAALVAWSAACPACAAACWACAASFCACAAGCLADWAIAGMASTLPAATIRAIRGLRLRIVIRGVSYRLGGVARRVVSARHLPCHRVSESILRCDVRAHARLTTGQRACISTLVRAE</sequence>
<keyword evidence="2" id="KW-1185">Reference proteome</keyword>
<accession>A0A9P7BJH5</accession>
<dbReference type="EMBL" id="JAANQT010009552">
    <property type="protein sequence ID" value="KAG1276927.1"/>
    <property type="molecule type" value="Genomic_DNA"/>
</dbReference>
<gene>
    <name evidence="1" type="ORF">G6F64_014763</name>
</gene>
<dbReference type="Proteomes" id="UP000716291">
    <property type="component" value="Unassembled WGS sequence"/>
</dbReference>
<proteinExistence type="predicted"/>
<protein>
    <submittedName>
        <fullName evidence="1">Uncharacterized protein</fullName>
    </submittedName>
</protein>
<dbReference type="AlphaFoldDB" id="A0A9P7BJH5"/>